<dbReference type="AlphaFoldDB" id="A0A8H6YLA4"/>
<comment type="caution">
    <text evidence="2">The sequence shown here is derived from an EMBL/GenBank/DDBJ whole genome shotgun (WGS) entry which is preliminary data.</text>
</comment>
<organism evidence="2 3">
    <name type="scientific">Mycena sanguinolenta</name>
    <dbReference type="NCBI Taxonomy" id="230812"/>
    <lineage>
        <taxon>Eukaryota</taxon>
        <taxon>Fungi</taxon>
        <taxon>Dikarya</taxon>
        <taxon>Basidiomycota</taxon>
        <taxon>Agaricomycotina</taxon>
        <taxon>Agaricomycetes</taxon>
        <taxon>Agaricomycetidae</taxon>
        <taxon>Agaricales</taxon>
        <taxon>Marasmiineae</taxon>
        <taxon>Mycenaceae</taxon>
        <taxon>Mycena</taxon>
    </lineage>
</organism>
<feature type="region of interest" description="Disordered" evidence="1">
    <location>
        <begin position="1"/>
        <end position="71"/>
    </location>
</feature>
<feature type="compositionally biased region" description="Low complexity" evidence="1">
    <location>
        <begin position="42"/>
        <end position="52"/>
    </location>
</feature>
<feature type="compositionally biased region" description="Polar residues" evidence="1">
    <location>
        <begin position="196"/>
        <end position="206"/>
    </location>
</feature>
<accession>A0A8H6YLA4</accession>
<dbReference type="Proteomes" id="UP000623467">
    <property type="component" value="Unassembled WGS sequence"/>
</dbReference>
<keyword evidence="3" id="KW-1185">Reference proteome</keyword>
<evidence type="ECO:0000256" key="1">
    <source>
        <dbReference type="SAM" id="MobiDB-lite"/>
    </source>
</evidence>
<sequence length="206" mass="22775">MHVLFSVHHREQSQGHRHRPSQIVDQNQITASQDSRARQHGARASFGRRAAGWDNPDIETLGRGSDAGYGPATAAVCRRVPGREGKREGDSEVCGAPVAPLVLSPDNRQIKCPHSLVYDGRGERTRVRHFHPDLPLRSSASRHPRAFSGPCERDEVCAGNPDWYSGRRIQTRIAKWFGGRKSQADEGQSIYYGPGSSHSFFSVSPV</sequence>
<reference evidence="2" key="1">
    <citation type="submission" date="2020-05" db="EMBL/GenBank/DDBJ databases">
        <title>Mycena genomes resolve the evolution of fungal bioluminescence.</title>
        <authorList>
            <person name="Tsai I.J."/>
        </authorList>
    </citation>
    <scope>NUCLEOTIDE SEQUENCE</scope>
    <source>
        <strain evidence="2">160909Yilan</strain>
    </source>
</reference>
<evidence type="ECO:0000313" key="2">
    <source>
        <dbReference type="EMBL" id="KAF7361109.1"/>
    </source>
</evidence>
<evidence type="ECO:0000313" key="3">
    <source>
        <dbReference type="Proteomes" id="UP000623467"/>
    </source>
</evidence>
<proteinExistence type="predicted"/>
<name>A0A8H6YLA4_9AGAR</name>
<dbReference type="EMBL" id="JACAZH010000008">
    <property type="protein sequence ID" value="KAF7361109.1"/>
    <property type="molecule type" value="Genomic_DNA"/>
</dbReference>
<feature type="compositionally biased region" description="Polar residues" evidence="1">
    <location>
        <begin position="23"/>
        <end position="34"/>
    </location>
</feature>
<gene>
    <name evidence="2" type="ORF">MSAN_01142500</name>
</gene>
<protein>
    <submittedName>
        <fullName evidence="2">Uncharacterized protein</fullName>
    </submittedName>
</protein>
<feature type="region of interest" description="Disordered" evidence="1">
    <location>
        <begin position="187"/>
        <end position="206"/>
    </location>
</feature>